<comment type="caution">
    <text evidence="8">The sequence shown here is derived from an EMBL/GenBank/DDBJ whole genome shotgun (WGS) entry which is preliminary data.</text>
</comment>
<evidence type="ECO:0000259" key="7">
    <source>
        <dbReference type="PROSITE" id="PS50261"/>
    </source>
</evidence>
<keyword evidence="3 6" id="KW-1133">Transmembrane helix</keyword>
<dbReference type="OrthoDB" id="100006at2759"/>
<dbReference type="SUPFAM" id="SSF81321">
    <property type="entry name" value="Family A G protein-coupled receptor-like"/>
    <property type="match status" value="1"/>
</dbReference>
<keyword evidence="2 6" id="KW-0812">Transmembrane</keyword>
<organism evidence="8 9">
    <name type="scientific">Delitschia confertaspora ATCC 74209</name>
    <dbReference type="NCBI Taxonomy" id="1513339"/>
    <lineage>
        <taxon>Eukaryota</taxon>
        <taxon>Fungi</taxon>
        <taxon>Dikarya</taxon>
        <taxon>Ascomycota</taxon>
        <taxon>Pezizomycotina</taxon>
        <taxon>Dothideomycetes</taxon>
        <taxon>Pleosporomycetidae</taxon>
        <taxon>Pleosporales</taxon>
        <taxon>Delitschiaceae</taxon>
        <taxon>Delitschia</taxon>
    </lineage>
</organism>
<evidence type="ECO:0000256" key="2">
    <source>
        <dbReference type="ARBA" id="ARBA00022692"/>
    </source>
</evidence>
<dbReference type="Pfam" id="PF11970">
    <property type="entry name" value="GPR_Gpa2_C"/>
    <property type="match status" value="1"/>
</dbReference>
<evidence type="ECO:0000256" key="3">
    <source>
        <dbReference type="ARBA" id="ARBA00022989"/>
    </source>
</evidence>
<evidence type="ECO:0000256" key="6">
    <source>
        <dbReference type="SAM" id="Phobius"/>
    </source>
</evidence>
<keyword evidence="9" id="KW-1185">Reference proteome</keyword>
<feature type="transmembrane region" description="Helical" evidence="6">
    <location>
        <begin position="105"/>
        <end position="127"/>
    </location>
</feature>
<evidence type="ECO:0000256" key="5">
    <source>
        <dbReference type="SAM" id="MobiDB-lite"/>
    </source>
</evidence>
<feature type="transmembrane region" description="Helical" evidence="6">
    <location>
        <begin position="230"/>
        <end position="251"/>
    </location>
</feature>
<dbReference type="InterPro" id="IPR017981">
    <property type="entry name" value="GPCR_2-like_7TM"/>
</dbReference>
<sequence>MVALEHLDDDSQSLHPLPPHIHRWLRAVVVFGFLSFVSSVTLLLLLIYRLFRWKIKSRRSNQFVILILNLVLADIQQSCAFLLNVEWLRIDSVNVLSPACWAQGWFVSTGDLASGVWCFTIALHTFASVVFDYRLRRRWFYTVIAALWLFIYGISLIPVALHPNDLYVRAGVWCWVHHSHANLRLWAHYIWIFFFEFGNILIYAMIYFILYHRIRHNYYTEDQISRVKSILNLMVVYPIVYVVCTLPLASARMASMFDRPPSWGRLCFSALMITSNGWLDVLLYTLTRRILLFSDEPPPDNNGIDTFSPIWRHSAKRFGAMTTIETTAVKQPKHKKKSSHVRAGRGLVSLQSRDDSSDDLCGVGTNNIKLETTTTVFSELAVQADLEEMEAERKRRRPPTPTERYSEESDIGFKLERIPD</sequence>
<feature type="transmembrane region" description="Helical" evidence="6">
    <location>
        <begin position="24"/>
        <end position="51"/>
    </location>
</feature>
<evidence type="ECO:0000313" key="9">
    <source>
        <dbReference type="Proteomes" id="UP000799536"/>
    </source>
</evidence>
<feature type="domain" description="G-protein coupled receptors family 2 profile 2" evidence="7">
    <location>
        <begin position="27"/>
        <end position="288"/>
    </location>
</feature>
<name>A0A9P4MQV3_9PLEO</name>
<reference evidence="8" key="1">
    <citation type="journal article" date="2020" name="Stud. Mycol.">
        <title>101 Dothideomycetes genomes: a test case for predicting lifestyles and emergence of pathogens.</title>
        <authorList>
            <person name="Haridas S."/>
            <person name="Albert R."/>
            <person name="Binder M."/>
            <person name="Bloem J."/>
            <person name="Labutti K."/>
            <person name="Salamov A."/>
            <person name="Andreopoulos B."/>
            <person name="Baker S."/>
            <person name="Barry K."/>
            <person name="Bills G."/>
            <person name="Bluhm B."/>
            <person name="Cannon C."/>
            <person name="Castanera R."/>
            <person name="Culley D."/>
            <person name="Daum C."/>
            <person name="Ezra D."/>
            <person name="Gonzalez J."/>
            <person name="Henrissat B."/>
            <person name="Kuo A."/>
            <person name="Liang C."/>
            <person name="Lipzen A."/>
            <person name="Lutzoni F."/>
            <person name="Magnuson J."/>
            <person name="Mondo S."/>
            <person name="Nolan M."/>
            <person name="Ohm R."/>
            <person name="Pangilinan J."/>
            <person name="Park H.-J."/>
            <person name="Ramirez L."/>
            <person name="Alfaro M."/>
            <person name="Sun H."/>
            <person name="Tritt A."/>
            <person name="Yoshinaga Y."/>
            <person name="Zwiers L.-H."/>
            <person name="Turgeon B."/>
            <person name="Goodwin S."/>
            <person name="Spatafora J."/>
            <person name="Crous P."/>
            <person name="Grigoriev I."/>
        </authorList>
    </citation>
    <scope>NUCLEOTIDE SEQUENCE</scope>
    <source>
        <strain evidence="8">ATCC 74209</strain>
    </source>
</reference>
<feature type="transmembrane region" description="Helical" evidence="6">
    <location>
        <begin position="63"/>
        <end position="85"/>
    </location>
</feature>
<dbReference type="GO" id="GO:0005886">
    <property type="term" value="C:plasma membrane"/>
    <property type="evidence" value="ECO:0007669"/>
    <property type="project" value="TreeGrafter"/>
</dbReference>
<feature type="region of interest" description="Disordered" evidence="5">
    <location>
        <begin position="387"/>
        <end position="420"/>
    </location>
</feature>
<dbReference type="EMBL" id="ML993944">
    <property type="protein sequence ID" value="KAF2202239.1"/>
    <property type="molecule type" value="Genomic_DNA"/>
</dbReference>
<dbReference type="Gene3D" id="1.20.1070.10">
    <property type="entry name" value="Rhodopsin 7-helix transmembrane proteins"/>
    <property type="match status" value="1"/>
</dbReference>
<dbReference type="PROSITE" id="PS50261">
    <property type="entry name" value="G_PROTEIN_RECEP_F2_4"/>
    <property type="match status" value="1"/>
</dbReference>
<accession>A0A9P4MQV3</accession>
<feature type="transmembrane region" description="Helical" evidence="6">
    <location>
        <begin position="189"/>
        <end position="210"/>
    </location>
</feature>
<dbReference type="PANTHER" id="PTHR23112:SF37">
    <property type="entry name" value="G PROTEIN-COUPLED RECEPTOR GPR1"/>
    <property type="match status" value="1"/>
</dbReference>
<evidence type="ECO:0000313" key="8">
    <source>
        <dbReference type="EMBL" id="KAF2202239.1"/>
    </source>
</evidence>
<dbReference type="GO" id="GO:0007189">
    <property type="term" value="P:adenylate cyclase-activating G protein-coupled receptor signaling pathway"/>
    <property type="evidence" value="ECO:0007669"/>
    <property type="project" value="TreeGrafter"/>
</dbReference>
<dbReference type="AlphaFoldDB" id="A0A9P4MQV3"/>
<dbReference type="InterPro" id="IPR022596">
    <property type="entry name" value="GPR1/2/3_C"/>
</dbReference>
<dbReference type="PANTHER" id="PTHR23112">
    <property type="entry name" value="G PROTEIN-COUPLED RECEPTOR 157-RELATED"/>
    <property type="match status" value="1"/>
</dbReference>
<dbReference type="GO" id="GO:0004930">
    <property type="term" value="F:G protein-coupled receptor activity"/>
    <property type="evidence" value="ECO:0007669"/>
    <property type="project" value="TreeGrafter"/>
</dbReference>
<comment type="subcellular location">
    <subcellularLocation>
        <location evidence="1">Membrane</location>
        <topology evidence="1">Multi-pass membrane protein</topology>
    </subcellularLocation>
</comment>
<evidence type="ECO:0000256" key="4">
    <source>
        <dbReference type="ARBA" id="ARBA00023136"/>
    </source>
</evidence>
<feature type="compositionally biased region" description="Basic and acidic residues" evidence="5">
    <location>
        <begin position="404"/>
        <end position="420"/>
    </location>
</feature>
<proteinExistence type="predicted"/>
<gene>
    <name evidence="8" type="ORF">GQ43DRAFT_318017</name>
</gene>
<dbReference type="Proteomes" id="UP000799536">
    <property type="component" value="Unassembled WGS sequence"/>
</dbReference>
<feature type="transmembrane region" description="Helical" evidence="6">
    <location>
        <begin position="139"/>
        <end position="161"/>
    </location>
</feature>
<dbReference type="GO" id="GO:0007166">
    <property type="term" value="P:cell surface receptor signaling pathway"/>
    <property type="evidence" value="ECO:0007669"/>
    <property type="project" value="InterPro"/>
</dbReference>
<keyword evidence="4 6" id="KW-0472">Membrane</keyword>
<evidence type="ECO:0000256" key="1">
    <source>
        <dbReference type="ARBA" id="ARBA00004141"/>
    </source>
</evidence>
<protein>
    <submittedName>
        <fullName evidence="8">Integral membrane protein-like protein</fullName>
    </submittedName>
</protein>